<keyword evidence="1" id="KW-0677">Repeat</keyword>
<dbReference type="PANTHER" id="PTHR46031:SF26">
    <property type="entry name" value="DOUBLE-STRANDED RNA-BINDING PROTEIN 2"/>
    <property type="match status" value="1"/>
</dbReference>
<feature type="region of interest" description="Disordered" evidence="4">
    <location>
        <begin position="267"/>
        <end position="298"/>
    </location>
</feature>
<organism evidence="6 7">
    <name type="scientific">Genlisea aurea</name>
    <dbReference type="NCBI Taxonomy" id="192259"/>
    <lineage>
        <taxon>Eukaryota</taxon>
        <taxon>Viridiplantae</taxon>
        <taxon>Streptophyta</taxon>
        <taxon>Embryophyta</taxon>
        <taxon>Tracheophyta</taxon>
        <taxon>Spermatophyta</taxon>
        <taxon>Magnoliopsida</taxon>
        <taxon>eudicotyledons</taxon>
        <taxon>Gunneridae</taxon>
        <taxon>Pentapetalae</taxon>
        <taxon>asterids</taxon>
        <taxon>lamiids</taxon>
        <taxon>Lamiales</taxon>
        <taxon>Lentibulariaceae</taxon>
        <taxon>Genlisea</taxon>
    </lineage>
</organism>
<feature type="compositionally biased region" description="Acidic residues" evidence="4">
    <location>
        <begin position="284"/>
        <end position="295"/>
    </location>
</feature>
<feature type="domain" description="DRBM" evidence="5">
    <location>
        <begin position="16"/>
        <end position="84"/>
    </location>
</feature>
<dbReference type="FunFam" id="3.30.160.20:FF:000036">
    <property type="entry name" value="Double-stranded RNA-binding protein 2"/>
    <property type="match status" value="1"/>
</dbReference>
<dbReference type="SMART" id="SM00358">
    <property type="entry name" value="DSRM"/>
    <property type="match status" value="1"/>
</dbReference>
<dbReference type="CDD" id="cd19908">
    <property type="entry name" value="DSRM_AtDRB-like_rpt2"/>
    <property type="match status" value="1"/>
</dbReference>
<dbReference type="Proteomes" id="UP000015453">
    <property type="component" value="Unassembled WGS sequence"/>
</dbReference>
<evidence type="ECO:0000256" key="4">
    <source>
        <dbReference type="SAM" id="MobiDB-lite"/>
    </source>
</evidence>
<evidence type="ECO:0000313" key="7">
    <source>
        <dbReference type="Proteomes" id="UP000015453"/>
    </source>
</evidence>
<name>S8BYZ6_9LAMI</name>
<reference evidence="6 7" key="1">
    <citation type="journal article" date="2013" name="BMC Genomics">
        <title>The miniature genome of a carnivorous plant Genlisea aurea contains a low number of genes and short non-coding sequences.</title>
        <authorList>
            <person name="Leushkin E.V."/>
            <person name="Sutormin R.A."/>
            <person name="Nabieva E.R."/>
            <person name="Penin A.A."/>
            <person name="Kondrashov A.S."/>
            <person name="Logacheva M.D."/>
        </authorList>
    </citation>
    <scope>NUCLEOTIDE SEQUENCE [LARGE SCALE GENOMIC DNA]</scope>
</reference>
<dbReference type="EMBL" id="AUSU01008195">
    <property type="protein sequence ID" value="EPS59644.1"/>
    <property type="molecule type" value="Genomic_DNA"/>
</dbReference>
<feature type="compositionally biased region" description="Pro residues" evidence="4">
    <location>
        <begin position="141"/>
        <end position="150"/>
    </location>
</feature>
<dbReference type="Pfam" id="PF00035">
    <property type="entry name" value="dsrm"/>
    <property type="match status" value="1"/>
</dbReference>
<evidence type="ECO:0000313" key="6">
    <source>
        <dbReference type="EMBL" id="EPS59644.1"/>
    </source>
</evidence>
<accession>S8BYZ6</accession>
<gene>
    <name evidence="6" type="ORF">M569_15161</name>
</gene>
<keyword evidence="2 3" id="KW-0694">RNA-binding</keyword>
<keyword evidence="7" id="KW-1185">Reference proteome</keyword>
<dbReference type="Gene3D" id="3.30.160.20">
    <property type="match status" value="1"/>
</dbReference>
<dbReference type="OrthoDB" id="5988181at2759"/>
<dbReference type="AlphaFoldDB" id="S8BYZ6"/>
<dbReference type="PANTHER" id="PTHR46031">
    <property type="match status" value="1"/>
</dbReference>
<feature type="region of interest" description="Disordered" evidence="4">
    <location>
        <begin position="125"/>
        <end position="187"/>
    </location>
</feature>
<comment type="caution">
    <text evidence="6">The sequence shown here is derived from an EMBL/GenBank/DDBJ whole genome shotgun (WGS) entry which is preliminary data.</text>
</comment>
<evidence type="ECO:0000259" key="5">
    <source>
        <dbReference type="PROSITE" id="PS50137"/>
    </source>
</evidence>
<dbReference type="SUPFAM" id="SSF54768">
    <property type="entry name" value="dsRNA-binding domain-like"/>
    <property type="match status" value="1"/>
</dbReference>
<sequence length="308" mass="33285">MQHDRNKIVSQDETGVYKNLLQEIAQRVGSPLPHYMTFKSGLGHLPVFTGTVELAGITFRGEPAKNKKQAEKNAALAAWLSLKKLAQQDSAGSASSDHESNDEQEQITIARALQSYRLKGKKLEAIPPSAASSSSKFTGPAPRPSSPQRPPASKMLPLFFQQPPPSPSERQAAVSPHPPPPQLSCRWPSPESLPAFASSRFAVGAAPYVPINNCRKAATAPYHGMAPPVTIRTSVPVFSAPSSMNSPHRPIRVAPAVSVRTVIPAFRAPPTPLLPRDDRRSKDEEAEESDGDETDANTVARCLEQLEI</sequence>
<evidence type="ECO:0000256" key="3">
    <source>
        <dbReference type="PROSITE-ProRule" id="PRU00266"/>
    </source>
</evidence>
<dbReference type="PROSITE" id="PS50137">
    <property type="entry name" value="DS_RBD"/>
    <property type="match status" value="1"/>
</dbReference>
<protein>
    <recommendedName>
        <fullName evidence="5">DRBM domain-containing protein</fullName>
    </recommendedName>
</protein>
<dbReference type="InterPro" id="IPR014720">
    <property type="entry name" value="dsRBD_dom"/>
</dbReference>
<feature type="compositionally biased region" description="Low complexity" evidence="4">
    <location>
        <begin position="151"/>
        <end position="161"/>
    </location>
</feature>
<proteinExistence type="predicted"/>
<dbReference type="GO" id="GO:0003725">
    <property type="term" value="F:double-stranded RNA binding"/>
    <property type="evidence" value="ECO:0007669"/>
    <property type="project" value="InterPro"/>
</dbReference>
<evidence type="ECO:0000256" key="1">
    <source>
        <dbReference type="ARBA" id="ARBA00022737"/>
    </source>
</evidence>
<evidence type="ECO:0000256" key="2">
    <source>
        <dbReference type="ARBA" id="ARBA00022884"/>
    </source>
</evidence>
<dbReference type="InterPro" id="IPR044451">
    <property type="entry name" value="AtDRB-like_DSRM_2"/>
</dbReference>